<evidence type="ECO:0000256" key="2">
    <source>
        <dbReference type="ARBA" id="ARBA00023125"/>
    </source>
</evidence>
<dbReference type="EMBL" id="FNON01000007">
    <property type="protein sequence ID" value="SDY80985.1"/>
    <property type="molecule type" value="Genomic_DNA"/>
</dbReference>
<dbReference type="SUPFAM" id="SSF48498">
    <property type="entry name" value="Tetracyclin repressor-like, C-terminal domain"/>
    <property type="match status" value="1"/>
</dbReference>
<dbReference type="GO" id="GO:0003700">
    <property type="term" value="F:DNA-binding transcription factor activity"/>
    <property type="evidence" value="ECO:0007669"/>
    <property type="project" value="TreeGrafter"/>
</dbReference>
<dbReference type="GO" id="GO:0000976">
    <property type="term" value="F:transcription cis-regulatory region binding"/>
    <property type="evidence" value="ECO:0007669"/>
    <property type="project" value="TreeGrafter"/>
</dbReference>
<dbReference type="Pfam" id="PF02909">
    <property type="entry name" value="TetR_C_1"/>
    <property type="match status" value="1"/>
</dbReference>
<feature type="domain" description="HTH tetR-type" evidence="5">
    <location>
        <begin position="14"/>
        <end position="74"/>
    </location>
</feature>
<evidence type="ECO:0000256" key="4">
    <source>
        <dbReference type="PROSITE-ProRule" id="PRU00335"/>
    </source>
</evidence>
<keyword evidence="2 4" id="KW-0238">DNA-binding</keyword>
<dbReference type="InterPro" id="IPR036271">
    <property type="entry name" value="Tet_transcr_reg_TetR-rel_C_sf"/>
</dbReference>
<evidence type="ECO:0000313" key="6">
    <source>
        <dbReference type="EMBL" id="SDY80985.1"/>
    </source>
</evidence>
<dbReference type="Gene3D" id="1.10.10.60">
    <property type="entry name" value="Homeodomain-like"/>
    <property type="match status" value="1"/>
</dbReference>
<evidence type="ECO:0000256" key="1">
    <source>
        <dbReference type="ARBA" id="ARBA00023015"/>
    </source>
</evidence>
<dbReference type="PRINTS" id="PR00455">
    <property type="entry name" value="HTHTETR"/>
</dbReference>
<protein>
    <submittedName>
        <fullName evidence="6">Regulatory protein, tetR family</fullName>
    </submittedName>
</protein>
<keyword evidence="1" id="KW-0805">Transcription regulation</keyword>
<dbReference type="Pfam" id="PF00440">
    <property type="entry name" value="TetR_N"/>
    <property type="match status" value="1"/>
</dbReference>
<proteinExistence type="predicted"/>
<keyword evidence="3" id="KW-0804">Transcription</keyword>
<dbReference type="SUPFAM" id="SSF46689">
    <property type="entry name" value="Homeodomain-like"/>
    <property type="match status" value="1"/>
</dbReference>
<name>A0A1H3MXL9_9PSEU</name>
<dbReference type="InterPro" id="IPR004111">
    <property type="entry name" value="Repressor_TetR_C"/>
</dbReference>
<evidence type="ECO:0000313" key="7">
    <source>
        <dbReference type="Proteomes" id="UP000199515"/>
    </source>
</evidence>
<organism evidence="6 7">
    <name type="scientific">Amycolatopsis xylanica</name>
    <dbReference type="NCBI Taxonomy" id="589385"/>
    <lineage>
        <taxon>Bacteria</taxon>
        <taxon>Bacillati</taxon>
        <taxon>Actinomycetota</taxon>
        <taxon>Actinomycetes</taxon>
        <taxon>Pseudonocardiales</taxon>
        <taxon>Pseudonocardiaceae</taxon>
        <taxon>Amycolatopsis</taxon>
    </lineage>
</organism>
<accession>A0A1H3MXL9</accession>
<dbReference type="PANTHER" id="PTHR30055:SF151">
    <property type="entry name" value="TRANSCRIPTIONAL REGULATORY PROTEIN"/>
    <property type="match status" value="1"/>
</dbReference>
<dbReference type="Gene3D" id="1.10.357.10">
    <property type="entry name" value="Tetracycline Repressor, domain 2"/>
    <property type="match status" value="1"/>
</dbReference>
<evidence type="ECO:0000259" key="5">
    <source>
        <dbReference type="PROSITE" id="PS50977"/>
    </source>
</evidence>
<dbReference type="InterPro" id="IPR001647">
    <property type="entry name" value="HTH_TetR"/>
</dbReference>
<dbReference type="STRING" id="589385.SAMN05421504_10733"/>
<sequence length="232" mass="25777">MLWDQTDPPAPKQRLSVSHIVRTAVELADADGLEAVSMAKIAERLGFTAMSLYRHVKSKDDLLLLMLDWVAAVPPALDEPHADWRAGLRFWCQEQWELLRAHPWIVHIPITGPPVTPNHLTWTDRALGMLGETRLSERDKVGVVLLLASYLHTTARFTAERGPTTQAARVPYSALLGDLVEADRFPALRAAVDAGAFDYASSKDKAEREFDYSFGLARILDGVEALIAQRSP</sequence>
<dbReference type="AlphaFoldDB" id="A0A1H3MXL9"/>
<evidence type="ECO:0000256" key="3">
    <source>
        <dbReference type="ARBA" id="ARBA00023163"/>
    </source>
</evidence>
<dbReference type="Proteomes" id="UP000199515">
    <property type="component" value="Unassembled WGS sequence"/>
</dbReference>
<keyword evidence="7" id="KW-1185">Reference proteome</keyword>
<gene>
    <name evidence="6" type="ORF">SAMN05421504_10733</name>
</gene>
<dbReference type="InterPro" id="IPR050109">
    <property type="entry name" value="HTH-type_TetR-like_transc_reg"/>
</dbReference>
<dbReference type="PROSITE" id="PS50977">
    <property type="entry name" value="HTH_TETR_2"/>
    <property type="match status" value="1"/>
</dbReference>
<dbReference type="InterPro" id="IPR009057">
    <property type="entry name" value="Homeodomain-like_sf"/>
</dbReference>
<feature type="DNA-binding region" description="H-T-H motif" evidence="4">
    <location>
        <begin position="37"/>
        <end position="56"/>
    </location>
</feature>
<dbReference type="PANTHER" id="PTHR30055">
    <property type="entry name" value="HTH-TYPE TRANSCRIPTIONAL REGULATOR RUTR"/>
    <property type="match status" value="1"/>
</dbReference>
<reference evidence="6 7" key="1">
    <citation type="submission" date="2016-10" db="EMBL/GenBank/DDBJ databases">
        <authorList>
            <person name="de Groot N.N."/>
        </authorList>
    </citation>
    <scope>NUCLEOTIDE SEQUENCE [LARGE SCALE GENOMIC DNA]</scope>
    <source>
        <strain evidence="6 7">CPCC 202699</strain>
    </source>
</reference>
<dbReference type="GO" id="GO:0045892">
    <property type="term" value="P:negative regulation of DNA-templated transcription"/>
    <property type="evidence" value="ECO:0007669"/>
    <property type="project" value="InterPro"/>
</dbReference>